<dbReference type="InterPro" id="IPR011008">
    <property type="entry name" value="Dimeric_a/b-barrel"/>
</dbReference>
<dbReference type="SMART" id="SM00886">
    <property type="entry name" value="Dabb"/>
    <property type="match status" value="1"/>
</dbReference>
<dbReference type="EMBL" id="NAJL01000001">
    <property type="protein sequence ID" value="TKA34094.1"/>
    <property type="molecule type" value="Genomic_DNA"/>
</dbReference>
<evidence type="ECO:0000313" key="2">
    <source>
        <dbReference type="EMBL" id="TKA34094.1"/>
    </source>
</evidence>
<feature type="domain" description="Stress-response A/B barrel" evidence="1">
    <location>
        <begin position="3"/>
        <end position="100"/>
    </location>
</feature>
<proteinExistence type="predicted"/>
<dbReference type="InterPro" id="IPR013097">
    <property type="entry name" value="Dabb"/>
</dbReference>
<organism evidence="2 3">
    <name type="scientific">Salinomyces thailandicus</name>
    <dbReference type="NCBI Taxonomy" id="706561"/>
    <lineage>
        <taxon>Eukaryota</taxon>
        <taxon>Fungi</taxon>
        <taxon>Dikarya</taxon>
        <taxon>Ascomycota</taxon>
        <taxon>Pezizomycotina</taxon>
        <taxon>Dothideomycetes</taxon>
        <taxon>Dothideomycetidae</taxon>
        <taxon>Mycosphaerellales</taxon>
        <taxon>Teratosphaeriaceae</taxon>
        <taxon>Salinomyces</taxon>
    </lineage>
</organism>
<gene>
    <name evidence="2" type="ORF">B0A50_00074</name>
</gene>
<keyword evidence="3" id="KW-1185">Reference proteome</keyword>
<dbReference type="AlphaFoldDB" id="A0A4U0UF74"/>
<dbReference type="OrthoDB" id="3830014at2759"/>
<sequence length="102" mass="11768">MPIQRSTCFKIKSDEDIPHMLEAYKTVEQDNERDGKRYILSAKARQIISDPRNGGYNFIALTTFASMDDVKFYDEQCEAHKKLKDFAKEKVGGPPLVLHFEI</sequence>
<protein>
    <recommendedName>
        <fullName evidence="1">Stress-response A/B barrel domain-containing protein</fullName>
    </recommendedName>
</protein>
<dbReference type="Gene3D" id="3.30.70.100">
    <property type="match status" value="1"/>
</dbReference>
<name>A0A4U0UF74_9PEZI</name>
<dbReference type="SUPFAM" id="SSF54909">
    <property type="entry name" value="Dimeric alpha+beta barrel"/>
    <property type="match status" value="1"/>
</dbReference>
<dbReference type="PROSITE" id="PS51502">
    <property type="entry name" value="S_R_A_B_BARREL"/>
    <property type="match status" value="1"/>
</dbReference>
<evidence type="ECO:0000259" key="1">
    <source>
        <dbReference type="PROSITE" id="PS51502"/>
    </source>
</evidence>
<dbReference type="Proteomes" id="UP000308549">
    <property type="component" value="Unassembled WGS sequence"/>
</dbReference>
<accession>A0A4U0UF74</accession>
<evidence type="ECO:0000313" key="3">
    <source>
        <dbReference type="Proteomes" id="UP000308549"/>
    </source>
</evidence>
<comment type="caution">
    <text evidence="2">The sequence shown here is derived from an EMBL/GenBank/DDBJ whole genome shotgun (WGS) entry which is preliminary data.</text>
</comment>
<reference evidence="2 3" key="1">
    <citation type="submission" date="2017-03" db="EMBL/GenBank/DDBJ databases">
        <title>Genomes of endolithic fungi from Antarctica.</title>
        <authorList>
            <person name="Coleine C."/>
            <person name="Masonjones S."/>
            <person name="Stajich J.E."/>
        </authorList>
    </citation>
    <scope>NUCLEOTIDE SEQUENCE [LARGE SCALE GENOMIC DNA]</scope>
    <source>
        <strain evidence="2 3">CCFEE 6315</strain>
    </source>
</reference>